<proteinExistence type="predicted"/>
<dbReference type="WBParaSite" id="GPUH_0002657901-mRNA-1">
    <property type="protein sequence ID" value="GPUH_0002657901-mRNA-1"/>
    <property type="gene ID" value="GPUH_0002657901"/>
</dbReference>
<evidence type="ECO:0000313" key="1">
    <source>
        <dbReference type="EMBL" id="VDN45711.1"/>
    </source>
</evidence>
<organism evidence="3">
    <name type="scientific">Gongylonema pulchrum</name>
    <dbReference type="NCBI Taxonomy" id="637853"/>
    <lineage>
        <taxon>Eukaryota</taxon>
        <taxon>Metazoa</taxon>
        <taxon>Ecdysozoa</taxon>
        <taxon>Nematoda</taxon>
        <taxon>Chromadorea</taxon>
        <taxon>Rhabditida</taxon>
        <taxon>Spirurina</taxon>
        <taxon>Spiruromorpha</taxon>
        <taxon>Spiruroidea</taxon>
        <taxon>Gongylonematidae</taxon>
        <taxon>Gongylonema</taxon>
    </lineage>
</organism>
<dbReference type="AlphaFoldDB" id="A0A183F008"/>
<reference evidence="3" key="1">
    <citation type="submission" date="2016-06" db="UniProtKB">
        <authorList>
            <consortium name="WormBaseParasite"/>
        </authorList>
    </citation>
    <scope>IDENTIFICATION</scope>
</reference>
<protein>
    <submittedName>
        <fullName evidence="1 3">Uncharacterized protein</fullName>
    </submittedName>
</protein>
<name>A0A183F008_9BILA</name>
<reference evidence="1 2" key="2">
    <citation type="submission" date="2018-11" db="EMBL/GenBank/DDBJ databases">
        <authorList>
            <consortium name="Pathogen Informatics"/>
        </authorList>
    </citation>
    <scope>NUCLEOTIDE SEQUENCE [LARGE SCALE GENOMIC DNA]</scope>
</reference>
<gene>
    <name evidence="1" type="ORF">GPUH_LOCUS26549</name>
</gene>
<dbReference type="Proteomes" id="UP000271098">
    <property type="component" value="Unassembled WGS sequence"/>
</dbReference>
<dbReference type="OrthoDB" id="5834346at2759"/>
<dbReference type="EMBL" id="UYRT01111794">
    <property type="protein sequence ID" value="VDN45711.1"/>
    <property type="molecule type" value="Genomic_DNA"/>
</dbReference>
<evidence type="ECO:0000313" key="2">
    <source>
        <dbReference type="Proteomes" id="UP000271098"/>
    </source>
</evidence>
<evidence type="ECO:0000313" key="3">
    <source>
        <dbReference type="WBParaSite" id="GPUH_0002657901-mRNA-1"/>
    </source>
</evidence>
<keyword evidence="2" id="KW-1185">Reference proteome</keyword>
<sequence length="63" mass="6909">MELLSKSVLSELDAATCLISAMTKPAHFMLVISALTKFLANSIALASDKNCQMFHKHQAKVIF</sequence>
<accession>A0A183F008</accession>